<feature type="signal peptide" evidence="1">
    <location>
        <begin position="1"/>
        <end position="19"/>
    </location>
</feature>
<dbReference type="VEuPathDB" id="AmoebaDB:NAEGRDRAFT_80152"/>
<dbReference type="Proteomes" id="UP000006671">
    <property type="component" value="Unassembled WGS sequence"/>
</dbReference>
<evidence type="ECO:0000313" key="2">
    <source>
        <dbReference type="EMBL" id="EFC43208.1"/>
    </source>
</evidence>
<dbReference type="GeneID" id="8853268"/>
<dbReference type="EMBL" id="GG738875">
    <property type="protein sequence ID" value="EFC43208.1"/>
    <property type="molecule type" value="Genomic_DNA"/>
</dbReference>
<dbReference type="AlphaFoldDB" id="D2VJ34"/>
<proteinExistence type="predicted"/>
<dbReference type="RefSeq" id="XP_002675952.1">
    <property type="nucleotide sequence ID" value="XM_002675906.1"/>
</dbReference>
<organism evidence="3">
    <name type="scientific">Naegleria gruberi</name>
    <name type="common">Amoeba</name>
    <dbReference type="NCBI Taxonomy" id="5762"/>
    <lineage>
        <taxon>Eukaryota</taxon>
        <taxon>Discoba</taxon>
        <taxon>Heterolobosea</taxon>
        <taxon>Tetramitia</taxon>
        <taxon>Eutetramitia</taxon>
        <taxon>Vahlkampfiidae</taxon>
        <taxon>Naegleria</taxon>
    </lineage>
</organism>
<keyword evidence="3" id="KW-1185">Reference proteome</keyword>
<dbReference type="KEGG" id="ngr:NAEGRDRAFT_80152"/>
<feature type="chain" id="PRO_5003038536" evidence="1">
    <location>
        <begin position="20"/>
        <end position="205"/>
    </location>
</feature>
<sequence>MIIWTLILIRLLVMSYQQSKTVRSVNQRRFNILLFQILQKQSNNRLFQWYQRVRKISNKRRRSKLFRKGTRSKRLIQIPITKDNQVATSSSSIVSNEAFLKRTIYLWQENNQYSKVEVFDDRKRKLGEMEPIGQQFYVMRGNFDPYVHSVVLQMHVSKNVVNRFFTGNDIRPCMVMLGESRYSFAFDQNHTVGLVEYCRVISVNR</sequence>
<accession>D2VJ34</accession>
<gene>
    <name evidence="2" type="ORF">NAEGRDRAFT_80152</name>
</gene>
<evidence type="ECO:0000313" key="3">
    <source>
        <dbReference type="Proteomes" id="UP000006671"/>
    </source>
</evidence>
<reference evidence="2 3" key="1">
    <citation type="journal article" date="2010" name="Cell">
        <title>The genome of Naegleria gruberi illuminates early eukaryotic versatility.</title>
        <authorList>
            <person name="Fritz-Laylin L.K."/>
            <person name="Prochnik S.E."/>
            <person name="Ginger M.L."/>
            <person name="Dacks J.B."/>
            <person name="Carpenter M.L."/>
            <person name="Field M.C."/>
            <person name="Kuo A."/>
            <person name="Paredez A."/>
            <person name="Chapman J."/>
            <person name="Pham J."/>
            <person name="Shu S."/>
            <person name="Neupane R."/>
            <person name="Cipriano M."/>
            <person name="Mancuso J."/>
            <person name="Tu H."/>
            <person name="Salamov A."/>
            <person name="Lindquist E."/>
            <person name="Shapiro H."/>
            <person name="Lucas S."/>
            <person name="Grigoriev I.V."/>
            <person name="Cande W.Z."/>
            <person name="Fulton C."/>
            <person name="Rokhsar D.S."/>
            <person name="Dawson S.C."/>
        </authorList>
    </citation>
    <scope>NUCLEOTIDE SEQUENCE [LARGE SCALE GENOMIC DNA]</scope>
    <source>
        <strain evidence="2 3">NEG-M</strain>
    </source>
</reference>
<name>D2VJ34_NAEGR</name>
<keyword evidence="1" id="KW-0732">Signal</keyword>
<evidence type="ECO:0000256" key="1">
    <source>
        <dbReference type="SAM" id="SignalP"/>
    </source>
</evidence>
<protein>
    <submittedName>
        <fullName evidence="2">Uncharacterized protein</fullName>
    </submittedName>
</protein>
<dbReference type="InParanoid" id="D2VJ34"/>